<protein>
    <submittedName>
        <fullName evidence="2">Uncharacterized protein</fullName>
    </submittedName>
</protein>
<proteinExistence type="predicted"/>
<evidence type="ECO:0000256" key="1">
    <source>
        <dbReference type="SAM" id="MobiDB-lite"/>
    </source>
</evidence>
<evidence type="ECO:0000313" key="3">
    <source>
        <dbReference type="Proteomes" id="UP001189429"/>
    </source>
</evidence>
<feature type="compositionally biased region" description="Pro residues" evidence="1">
    <location>
        <begin position="143"/>
        <end position="158"/>
    </location>
</feature>
<evidence type="ECO:0000313" key="2">
    <source>
        <dbReference type="EMBL" id="CAK0873418.1"/>
    </source>
</evidence>
<comment type="caution">
    <text evidence="2">The sequence shown here is derived from an EMBL/GenBank/DDBJ whole genome shotgun (WGS) entry which is preliminary data.</text>
</comment>
<keyword evidence="3" id="KW-1185">Reference proteome</keyword>
<feature type="compositionally biased region" description="Low complexity" evidence="1">
    <location>
        <begin position="400"/>
        <end position="416"/>
    </location>
</feature>
<name>A0ABN9VJH3_9DINO</name>
<feature type="region of interest" description="Disordered" evidence="1">
    <location>
        <begin position="393"/>
        <end position="416"/>
    </location>
</feature>
<dbReference type="EMBL" id="CAUYUJ010017281">
    <property type="protein sequence ID" value="CAK0873418.1"/>
    <property type="molecule type" value="Genomic_DNA"/>
</dbReference>
<feature type="region of interest" description="Disordered" evidence="1">
    <location>
        <begin position="60"/>
        <end position="107"/>
    </location>
</feature>
<sequence>MGAELDELTENRRDWREQEMILEQWVAEVESARAAFFLPDMRSPSDAEFVSKLSVRNLSRLGELSPTPTAYPRPPAGSAASYDSDFVPAGPGPPESQQTPCPVGTLGSVPVSSVGSFVPHPGLRASPLHAVRAGRSGGGSQAPPEPPLPDPELTPRPPSAAASGDDPLQDSFVPHPALSVPDHTLQSDADCGAHLLQDVGQGPPVDSFVPHPGLAVPSCTFPLPEGGPAEDPHGPPPWLSPGARVQVWSDTHLTWLDAVVGEAFSSPTHRDGFLVPAGTVKVVSASGVKWVLPERAPQLLRQPPPSGLHGAAASSCSSAGPRPVVPRFSAGDAVQVWSESRRAWLSGVVREAFALPSRRDGYFIPAGTLKVTSAAGEKWILPEHVAEALIPAASAPPSPSAGSAHGAAPPAASSGAPFARGDRLQVWSESRRAWLDATVLEAFAAESTVDGFAVPAGALKVRSAAGDKWVMPADAGRLLRQATASAGAAAGATRSLDSRLELVLRDPRELERSPLGGRRYNCPGGEGLPRDRVSWALEGLARQFDVRLDLEGDHVAAIWSRMDAMGVEGADYVSKAQFCDLSRALIAELHSSMAR</sequence>
<organism evidence="2 3">
    <name type="scientific">Prorocentrum cordatum</name>
    <dbReference type="NCBI Taxonomy" id="2364126"/>
    <lineage>
        <taxon>Eukaryota</taxon>
        <taxon>Sar</taxon>
        <taxon>Alveolata</taxon>
        <taxon>Dinophyceae</taxon>
        <taxon>Prorocentrales</taxon>
        <taxon>Prorocentraceae</taxon>
        <taxon>Prorocentrum</taxon>
    </lineage>
</organism>
<feature type="region of interest" description="Disordered" evidence="1">
    <location>
        <begin position="130"/>
        <end position="186"/>
    </location>
</feature>
<gene>
    <name evidence="2" type="ORF">PCOR1329_LOCUS58633</name>
</gene>
<accession>A0ABN9VJH3</accession>
<reference evidence="2" key="1">
    <citation type="submission" date="2023-10" db="EMBL/GenBank/DDBJ databases">
        <authorList>
            <person name="Chen Y."/>
            <person name="Shah S."/>
            <person name="Dougan E. K."/>
            <person name="Thang M."/>
            <person name="Chan C."/>
        </authorList>
    </citation>
    <scope>NUCLEOTIDE SEQUENCE [LARGE SCALE GENOMIC DNA]</scope>
</reference>
<dbReference type="Proteomes" id="UP001189429">
    <property type="component" value="Unassembled WGS sequence"/>
</dbReference>